<accession>A0ABQ9TJG2</accession>
<feature type="region of interest" description="Disordered" evidence="1">
    <location>
        <begin position="74"/>
        <end position="121"/>
    </location>
</feature>
<evidence type="ECO:0000313" key="2">
    <source>
        <dbReference type="EMBL" id="KAK2084888.1"/>
    </source>
</evidence>
<feature type="region of interest" description="Disordered" evidence="1">
    <location>
        <begin position="149"/>
        <end position="170"/>
    </location>
</feature>
<organism evidence="2 3">
    <name type="scientific">Saguinus oedipus</name>
    <name type="common">Cotton-top tamarin</name>
    <name type="synonym">Oedipomidas oedipus</name>
    <dbReference type="NCBI Taxonomy" id="9490"/>
    <lineage>
        <taxon>Eukaryota</taxon>
        <taxon>Metazoa</taxon>
        <taxon>Chordata</taxon>
        <taxon>Craniata</taxon>
        <taxon>Vertebrata</taxon>
        <taxon>Euteleostomi</taxon>
        <taxon>Mammalia</taxon>
        <taxon>Eutheria</taxon>
        <taxon>Euarchontoglires</taxon>
        <taxon>Primates</taxon>
        <taxon>Haplorrhini</taxon>
        <taxon>Platyrrhini</taxon>
        <taxon>Cebidae</taxon>
        <taxon>Callitrichinae</taxon>
        <taxon>Saguinus</taxon>
    </lineage>
</organism>
<protein>
    <submittedName>
        <fullName evidence="2">Uncharacterized protein</fullName>
    </submittedName>
</protein>
<proteinExistence type="predicted"/>
<sequence length="170" mass="17831">MRKRKTLIGLWDGLNLVPTNPDAPEVGPGLTGWHSVCARVSSPATFAGVGSFIGGGMGSELIGRLAPRLGLAEPEMLRRGPRPSQATGGAGVKRSAGAGRGLEPTSKETSRRRTSPGELPLIPLMPTAVEITAANLIPWRRAPLSVKGENCVDLKPGNMPEPPDLRWSAA</sequence>
<reference evidence="2 3" key="1">
    <citation type="submission" date="2023-05" db="EMBL/GenBank/DDBJ databases">
        <title>B98-5 Cell Line De Novo Hybrid Assembly: An Optical Mapping Approach.</title>
        <authorList>
            <person name="Kananen K."/>
            <person name="Auerbach J.A."/>
            <person name="Kautto E."/>
            <person name="Blachly J.S."/>
        </authorList>
    </citation>
    <scope>NUCLEOTIDE SEQUENCE [LARGE SCALE GENOMIC DNA]</scope>
    <source>
        <strain evidence="2">B95-8</strain>
        <tissue evidence="2">Cell line</tissue>
    </source>
</reference>
<keyword evidence="3" id="KW-1185">Reference proteome</keyword>
<dbReference type="EMBL" id="JASSZA010000021">
    <property type="protein sequence ID" value="KAK2084888.1"/>
    <property type="molecule type" value="Genomic_DNA"/>
</dbReference>
<comment type="caution">
    <text evidence="2">The sequence shown here is derived from an EMBL/GenBank/DDBJ whole genome shotgun (WGS) entry which is preliminary data.</text>
</comment>
<evidence type="ECO:0000256" key="1">
    <source>
        <dbReference type="SAM" id="MobiDB-lite"/>
    </source>
</evidence>
<name>A0ABQ9TJG2_SAGOE</name>
<dbReference type="Proteomes" id="UP001266305">
    <property type="component" value="Unassembled WGS sequence"/>
</dbReference>
<gene>
    <name evidence="2" type="ORF">P7K49_036188</name>
</gene>
<evidence type="ECO:0000313" key="3">
    <source>
        <dbReference type="Proteomes" id="UP001266305"/>
    </source>
</evidence>